<feature type="compositionally biased region" description="Low complexity" evidence="1">
    <location>
        <begin position="76"/>
        <end position="86"/>
    </location>
</feature>
<evidence type="ECO:0000256" key="2">
    <source>
        <dbReference type="SAM" id="Phobius"/>
    </source>
</evidence>
<keyword evidence="2" id="KW-0812">Transmembrane</keyword>
<evidence type="ECO:0000313" key="3">
    <source>
        <dbReference type="EMBL" id="RII93104.1"/>
    </source>
</evidence>
<keyword evidence="2" id="KW-1133">Transmembrane helix</keyword>
<feature type="compositionally biased region" description="Low complexity" evidence="1">
    <location>
        <begin position="53"/>
        <end position="64"/>
    </location>
</feature>
<proteinExistence type="predicted"/>
<feature type="transmembrane region" description="Helical" evidence="2">
    <location>
        <begin position="108"/>
        <end position="128"/>
    </location>
</feature>
<keyword evidence="4" id="KW-1185">Reference proteome</keyword>
<accession>A0ABX9N8J0</accession>
<comment type="caution">
    <text evidence="3">The sequence shown here is derived from an EMBL/GenBank/DDBJ whole genome shotgun (WGS) entry which is preliminary data.</text>
</comment>
<organism evidence="3 4">
    <name type="scientific">Clavibacter californiensis</name>
    <dbReference type="NCBI Taxonomy" id="1401995"/>
    <lineage>
        <taxon>Bacteria</taxon>
        <taxon>Bacillati</taxon>
        <taxon>Actinomycetota</taxon>
        <taxon>Actinomycetes</taxon>
        <taxon>Micrococcales</taxon>
        <taxon>Microbacteriaceae</taxon>
        <taxon>Clavibacter</taxon>
    </lineage>
</organism>
<gene>
    <name evidence="3" type="ORF">DZF98_05210</name>
</gene>
<feature type="region of interest" description="Disordered" evidence="1">
    <location>
        <begin position="1"/>
        <end position="87"/>
    </location>
</feature>
<dbReference type="Proteomes" id="UP000265355">
    <property type="component" value="Unassembled WGS sequence"/>
</dbReference>
<feature type="compositionally biased region" description="Basic and acidic residues" evidence="1">
    <location>
        <begin position="10"/>
        <end position="21"/>
    </location>
</feature>
<protein>
    <recommendedName>
        <fullName evidence="5">Anti-sigma-K factor rskA</fullName>
    </recommendedName>
</protein>
<dbReference type="RefSeq" id="WP_119372698.1">
    <property type="nucleotide sequence ID" value="NZ_CP040792.1"/>
</dbReference>
<reference evidence="3 4" key="1">
    <citation type="submission" date="2018-08" db="EMBL/GenBank/DDBJ databases">
        <title>Genome Sequence of Clavibacter michiganensis Subspecies type strains, and the Atypical Peach-Colored Strains Isolated from Tomato.</title>
        <authorList>
            <person name="Osdaghi E."/>
            <person name="Portier P."/>
            <person name="Briand M."/>
            <person name="Jacques M.-A."/>
        </authorList>
    </citation>
    <scope>NUCLEOTIDE SEQUENCE [LARGE SCALE GENOMIC DNA]</scope>
    <source>
        <strain evidence="3 4">CFBP 8216</strain>
    </source>
</reference>
<evidence type="ECO:0000256" key="1">
    <source>
        <dbReference type="SAM" id="MobiDB-lite"/>
    </source>
</evidence>
<evidence type="ECO:0000313" key="4">
    <source>
        <dbReference type="Proteomes" id="UP000265355"/>
    </source>
</evidence>
<sequence length="247" mass="25774">MDADPAADAQARRHELSELRRRVYGPLPDLEHDPEAHARLAELAGAGTRPAHDAAAPLSAAIASPPEPERRPEPASEPSSATVPERATARLRRRAWTILASTSRRRGVTAAVALVLVIAGTAATTTWITRVPHETVAVLPLDAGSGASVADNGTVLTAEYLGLDLARLPGDESELQLTDDCLSVIPTDQDASSGVGVYSCGAGPAKASVPMNVTADSPEILREAFPVGTTLLFVLEDDAVRVSRLGS</sequence>
<name>A0ABX9N8J0_9MICO</name>
<dbReference type="EMBL" id="QWEE01000052">
    <property type="protein sequence ID" value="RII93104.1"/>
    <property type="molecule type" value="Genomic_DNA"/>
</dbReference>
<feature type="compositionally biased region" description="Basic and acidic residues" evidence="1">
    <location>
        <begin position="29"/>
        <end position="40"/>
    </location>
</feature>
<keyword evidence="2" id="KW-0472">Membrane</keyword>
<evidence type="ECO:0008006" key="5">
    <source>
        <dbReference type="Google" id="ProtNLM"/>
    </source>
</evidence>